<sequence>MLFFFLNCIIINDWSPYAESSREVTVNWA</sequence>
<reference evidence="1" key="1">
    <citation type="submission" date="2014-11" db="EMBL/GenBank/DDBJ databases">
        <authorList>
            <person name="Amaro Gonzalez C."/>
        </authorList>
    </citation>
    <scope>NUCLEOTIDE SEQUENCE</scope>
</reference>
<evidence type="ECO:0000313" key="1">
    <source>
        <dbReference type="EMBL" id="JAH33907.1"/>
    </source>
</evidence>
<proteinExistence type="predicted"/>
<organism evidence="1">
    <name type="scientific">Anguilla anguilla</name>
    <name type="common">European freshwater eel</name>
    <name type="synonym">Muraena anguilla</name>
    <dbReference type="NCBI Taxonomy" id="7936"/>
    <lineage>
        <taxon>Eukaryota</taxon>
        <taxon>Metazoa</taxon>
        <taxon>Chordata</taxon>
        <taxon>Craniata</taxon>
        <taxon>Vertebrata</taxon>
        <taxon>Euteleostomi</taxon>
        <taxon>Actinopterygii</taxon>
        <taxon>Neopterygii</taxon>
        <taxon>Teleostei</taxon>
        <taxon>Anguilliformes</taxon>
        <taxon>Anguillidae</taxon>
        <taxon>Anguilla</taxon>
    </lineage>
</organism>
<dbReference type="EMBL" id="GBXM01074670">
    <property type="protein sequence ID" value="JAH33907.1"/>
    <property type="molecule type" value="Transcribed_RNA"/>
</dbReference>
<dbReference type="AlphaFoldDB" id="A0A0E9RYE0"/>
<accession>A0A0E9RYE0</accession>
<name>A0A0E9RYE0_ANGAN</name>
<reference evidence="1" key="2">
    <citation type="journal article" date="2015" name="Fish Shellfish Immunol.">
        <title>Early steps in the European eel (Anguilla anguilla)-Vibrio vulnificus interaction in the gills: Role of the RtxA13 toxin.</title>
        <authorList>
            <person name="Callol A."/>
            <person name="Pajuelo D."/>
            <person name="Ebbesson L."/>
            <person name="Teles M."/>
            <person name="MacKenzie S."/>
            <person name="Amaro C."/>
        </authorList>
    </citation>
    <scope>NUCLEOTIDE SEQUENCE</scope>
</reference>
<protein>
    <submittedName>
        <fullName evidence="1">Uncharacterized protein</fullName>
    </submittedName>
</protein>